<feature type="compositionally biased region" description="Acidic residues" evidence="8">
    <location>
        <begin position="596"/>
        <end position="607"/>
    </location>
</feature>
<feature type="compositionally biased region" description="Pro residues" evidence="8">
    <location>
        <begin position="1086"/>
        <end position="1102"/>
    </location>
</feature>
<comment type="caution">
    <text evidence="10">The sequence shown here is derived from an EMBL/GenBank/DDBJ whole genome shotgun (WGS) entry which is preliminary data.</text>
</comment>
<evidence type="ECO:0000256" key="1">
    <source>
        <dbReference type="ARBA" id="ARBA00002863"/>
    </source>
</evidence>
<dbReference type="InterPro" id="IPR008847">
    <property type="entry name" value="Suf"/>
</dbReference>
<dbReference type="GO" id="GO:0003729">
    <property type="term" value="F:mRNA binding"/>
    <property type="evidence" value="ECO:0007669"/>
    <property type="project" value="TreeGrafter"/>
</dbReference>
<dbReference type="SUPFAM" id="SSF48452">
    <property type="entry name" value="TPR-like"/>
    <property type="match status" value="2"/>
</dbReference>
<comment type="function">
    <text evidence="1 7">Component of the cleavage factor IA (CFIA) complex, which is involved in the endonucleolytic cleavage during polyadenylation-dependent pre-mRNA 3'-end formation.</text>
</comment>
<feature type="region of interest" description="Disordered" evidence="8">
    <location>
        <begin position="967"/>
        <end position="1120"/>
    </location>
</feature>
<feature type="compositionally biased region" description="Polar residues" evidence="8">
    <location>
        <begin position="1031"/>
        <end position="1043"/>
    </location>
</feature>
<name>A0AAJ0BZA3_9PEZI</name>
<feature type="domain" description="Suppressor of forked" evidence="9">
    <location>
        <begin position="194"/>
        <end position="812"/>
    </location>
</feature>
<accession>A0AAJ0BZA3</accession>
<evidence type="ECO:0000256" key="5">
    <source>
        <dbReference type="ARBA" id="ARBA00022737"/>
    </source>
</evidence>
<dbReference type="Pfam" id="PF05843">
    <property type="entry name" value="Suf"/>
    <property type="match status" value="1"/>
</dbReference>
<dbReference type="GO" id="GO:0005737">
    <property type="term" value="C:cytoplasm"/>
    <property type="evidence" value="ECO:0007669"/>
    <property type="project" value="UniProtKB-SubCell"/>
</dbReference>
<reference evidence="10" key="1">
    <citation type="submission" date="2023-06" db="EMBL/GenBank/DDBJ databases">
        <title>Genome-scale phylogeny and comparative genomics of the fungal order Sordariales.</title>
        <authorList>
            <consortium name="Lawrence Berkeley National Laboratory"/>
            <person name="Hensen N."/>
            <person name="Bonometti L."/>
            <person name="Westerberg I."/>
            <person name="Brannstrom I.O."/>
            <person name="Guillou S."/>
            <person name="Cros-Aarteil S."/>
            <person name="Calhoun S."/>
            <person name="Haridas S."/>
            <person name="Kuo A."/>
            <person name="Mondo S."/>
            <person name="Pangilinan J."/>
            <person name="Riley R."/>
            <person name="Labutti K."/>
            <person name="Andreopoulos B."/>
            <person name="Lipzen A."/>
            <person name="Chen C."/>
            <person name="Yanf M."/>
            <person name="Daum C."/>
            <person name="Ng V."/>
            <person name="Clum A."/>
            <person name="Steindorff A."/>
            <person name="Ohm R."/>
            <person name="Martin F."/>
            <person name="Silar P."/>
            <person name="Natvig D."/>
            <person name="Lalanne C."/>
            <person name="Gautier V."/>
            <person name="Ament-Velasquez S.L."/>
            <person name="Kruys A."/>
            <person name="Hutchinson M.I."/>
            <person name="Powell A.J."/>
            <person name="Barry K."/>
            <person name="Miller A.N."/>
            <person name="Grigoriev I.V."/>
            <person name="Debuchy R."/>
            <person name="Gladieux P."/>
            <person name="Thoren M.H."/>
            <person name="Johannesson H."/>
        </authorList>
    </citation>
    <scope>NUCLEOTIDE SEQUENCE</scope>
    <source>
        <strain evidence="10">8032-3</strain>
    </source>
</reference>
<proteinExistence type="predicted"/>
<dbReference type="InterPro" id="IPR011990">
    <property type="entry name" value="TPR-like_helical_dom_sf"/>
</dbReference>
<feature type="compositionally biased region" description="Polar residues" evidence="8">
    <location>
        <begin position="26"/>
        <end position="43"/>
    </location>
</feature>
<dbReference type="GeneID" id="85316127"/>
<evidence type="ECO:0000256" key="8">
    <source>
        <dbReference type="SAM" id="MobiDB-lite"/>
    </source>
</evidence>
<feature type="region of interest" description="Disordered" evidence="8">
    <location>
        <begin position="587"/>
        <end position="619"/>
    </location>
</feature>
<sequence length="1120" mass="124470">MADEYDPENQGNAWEDDEGYGVADDIQQSENTQHSAHQDQALSVDQAPRASGDTPSNDGASDVGDYDPEAVTSSMDHTPQIVEPKAPLKPLPQPASKKPKTAGGFLVGDSDSEDDAPTPTSNGLPVPGPSPQAKPRARSPLQHSMAAEEAGHSTPNTAFPHQSNETAPAPGNGPGAGPRAAASTSSPKSKPPHDKIAILEGRVREDPRGAMDSWMALIAEYRARNKVDEARDVYERFLAVFPQAADVWAAYLEMELGMNNFVETERIFSMCLMGTQNVNLWTKYLDYIRRRNDLNDSTGHARQVVAQAYEFVIDNIGLDKDSGRIWTEYIQFIKFGPGQVGGSSWQDQQKMDQLRKAYQRAICVPIQNVNTLWKEYDQFEMGLNKTTGRKFLAERSPAYMSAKSANTALENITRGLQRTNLPRLPPAPGFDGDQEYMEQVDIWKKWIAFEKSDPLDIKTDEPELLKKRILYAYKQALMALRFWPEMWVDAAEWAFENNVATNGTDVGLDLLRQGIAANPESVLLALKHADRIEMTFPVEENDEAKTARGRAVREPYNKVLDTLYDMIKSLKEREKIEITRIEEAAGREASVAPRVDDDDDDDDDDGDVGASDRAARERVKEEQVKAVQQGFAAQTQLLSRTISFVWIALARAMRRIQGKGKPGTSLGGLRQVFTDARQRGRLTSDVYVAIAQLEWTVYKEPAGAKIFERGSKLFPEDENFTVEYLKFLHSRDDFTNARVVFETCVNRLTQKPELVHKAKPLYAYFHRYESRFGELTQVAKLEKRMAELFPEDPTLSHFSARFSTTKFDPIAARVIVSPATQLRPKFPVMPSIEQRAVSAQASPRPQAPRAQHNSPRPQHHHLQATNSPKRPFPGDDFEDLNPPRKMLRGEEFQRGASPLKGAAGRRLDQQRRQGVTSHNTAAPSIPRDITFLLGLIPAANTYNSQRFSARGMVKLLQDTTIPDYATWKNRDQGSQRHNAQPGSHARHTSSSEYTNQYGFQSRDSPNPQGRPISPYTGVGADRGRLAGATAPYQQSSLRPSSSGGAYEHPPAAYSQPPPLQPPPSYGQGVPPPAQTPYDGGAWPPYGAAPPPMAPQGYPPPPTSYTQGPPQTQPPYGRYPY</sequence>
<dbReference type="Proteomes" id="UP001244011">
    <property type="component" value="Unassembled WGS sequence"/>
</dbReference>
<feature type="compositionally biased region" description="Polar residues" evidence="8">
    <location>
        <begin position="153"/>
        <end position="166"/>
    </location>
</feature>
<dbReference type="GO" id="GO:0005634">
    <property type="term" value="C:nucleus"/>
    <property type="evidence" value="ECO:0007669"/>
    <property type="project" value="UniProtKB-SubCell"/>
</dbReference>
<evidence type="ECO:0000256" key="6">
    <source>
        <dbReference type="ARBA" id="ARBA00023242"/>
    </source>
</evidence>
<keyword evidence="5" id="KW-0677">Repeat</keyword>
<dbReference type="PANTHER" id="PTHR19980:SF0">
    <property type="entry name" value="CLEAVAGE STIMULATION FACTOR SUBUNIT 3"/>
    <property type="match status" value="1"/>
</dbReference>
<comment type="subcellular location">
    <subcellularLocation>
        <location evidence="2 7">Cytoplasm</location>
    </subcellularLocation>
    <subcellularLocation>
        <location evidence="7">Nucleus</location>
    </subcellularLocation>
    <text evidence="7">Nucleus and/or cytoplasm.</text>
</comment>
<dbReference type="EMBL" id="MU839008">
    <property type="protein sequence ID" value="KAK1767273.1"/>
    <property type="molecule type" value="Genomic_DNA"/>
</dbReference>
<feature type="compositionally biased region" description="Polar residues" evidence="8">
    <location>
        <begin position="912"/>
        <end position="922"/>
    </location>
</feature>
<evidence type="ECO:0000259" key="9">
    <source>
        <dbReference type="Pfam" id="PF05843"/>
    </source>
</evidence>
<dbReference type="FunFam" id="1.25.40.1040:FF:000006">
    <property type="entry name" value="CFIA complex component Rna14, putative"/>
    <property type="match status" value="1"/>
</dbReference>
<evidence type="ECO:0000256" key="2">
    <source>
        <dbReference type="ARBA" id="ARBA00004496"/>
    </source>
</evidence>
<dbReference type="SMART" id="SM00386">
    <property type="entry name" value="HAT"/>
    <property type="match status" value="5"/>
</dbReference>
<evidence type="ECO:0000256" key="3">
    <source>
        <dbReference type="ARBA" id="ARBA00022490"/>
    </source>
</evidence>
<dbReference type="PANTHER" id="PTHR19980">
    <property type="entry name" value="RNA CLEAVAGE STIMULATION FACTOR"/>
    <property type="match status" value="1"/>
</dbReference>
<dbReference type="RefSeq" id="XP_060283486.1">
    <property type="nucleotide sequence ID" value="XM_060432940.1"/>
</dbReference>
<dbReference type="InterPro" id="IPR003107">
    <property type="entry name" value="HAT"/>
</dbReference>
<feature type="compositionally biased region" description="Pro residues" evidence="8">
    <location>
        <begin position="1055"/>
        <end position="1074"/>
    </location>
</feature>
<feature type="compositionally biased region" description="Low complexity" evidence="8">
    <location>
        <begin position="1103"/>
        <end position="1120"/>
    </location>
</feature>
<evidence type="ECO:0000256" key="4">
    <source>
        <dbReference type="ARBA" id="ARBA00022664"/>
    </source>
</evidence>
<keyword evidence="6 7" id="KW-0539">Nucleus</keyword>
<dbReference type="Gene3D" id="1.25.40.1040">
    <property type="match status" value="2"/>
</dbReference>
<keyword evidence="3 7" id="KW-0963">Cytoplasm</keyword>
<feature type="region of interest" description="Disordered" evidence="8">
    <location>
        <begin position="1"/>
        <end position="196"/>
    </location>
</feature>
<keyword evidence="11" id="KW-1185">Reference proteome</keyword>
<gene>
    <name evidence="10" type="ORF">QBC33DRAFT_62805</name>
</gene>
<organism evidence="10 11">
    <name type="scientific">Phialemonium atrogriseum</name>
    <dbReference type="NCBI Taxonomy" id="1093897"/>
    <lineage>
        <taxon>Eukaryota</taxon>
        <taxon>Fungi</taxon>
        <taxon>Dikarya</taxon>
        <taxon>Ascomycota</taxon>
        <taxon>Pezizomycotina</taxon>
        <taxon>Sordariomycetes</taxon>
        <taxon>Sordariomycetidae</taxon>
        <taxon>Cephalothecales</taxon>
        <taxon>Cephalothecaceae</taxon>
        <taxon>Phialemonium</taxon>
    </lineage>
</organism>
<dbReference type="AlphaFoldDB" id="A0AAJ0BZA3"/>
<protein>
    <recommendedName>
        <fullName evidence="7">mRNA 3'-end-processing protein RNA14</fullName>
    </recommendedName>
</protein>
<feature type="compositionally biased region" description="Low complexity" evidence="8">
    <location>
        <begin position="1076"/>
        <end position="1085"/>
    </location>
</feature>
<dbReference type="InterPro" id="IPR045243">
    <property type="entry name" value="Rna14-like"/>
</dbReference>
<evidence type="ECO:0000256" key="7">
    <source>
        <dbReference type="RuleBase" id="RU369035"/>
    </source>
</evidence>
<feature type="compositionally biased region" description="Low complexity" evidence="8">
    <location>
        <begin position="177"/>
        <end position="188"/>
    </location>
</feature>
<dbReference type="GO" id="GO:0180010">
    <property type="term" value="P:co-transcriptional mRNA 3'-end processing, cleavage and polyadenylation pathway"/>
    <property type="evidence" value="ECO:0007669"/>
    <property type="project" value="UniProtKB-UniRule"/>
</dbReference>
<feature type="compositionally biased region" description="Low complexity" evidence="8">
    <location>
        <begin position="838"/>
        <end position="851"/>
    </location>
</feature>
<feature type="region of interest" description="Disordered" evidence="8">
    <location>
        <begin position="834"/>
        <end position="922"/>
    </location>
</feature>
<keyword evidence="4 7" id="KW-0507">mRNA processing</keyword>
<feature type="compositionally biased region" description="Polar residues" evidence="8">
    <location>
        <begin position="988"/>
        <end position="1007"/>
    </location>
</feature>
<evidence type="ECO:0000313" key="11">
    <source>
        <dbReference type="Proteomes" id="UP001244011"/>
    </source>
</evidence>
<evidence type="ECO:0000313" key="10">
    <source>
        <dbReference type="EMBL" id="KAK1767273.1"/>
    </source>
</evidence>